<dbReference type="Gene3D" id="3.30.2350.10">
    <property type="entry name" value="Pseudouridine synthase"/>
    <property type="match status" value="1"/>
</dbReference>
<protein>
    <recommendedName>
        <fullName evidence="4">Pseudouridine synthase</fullName>
        <ecNumber evidence="4">5.4.99.-</ecNumber>
    </recommendedName>
</protein>
<dbReference type="InterPro" id="IPR050188">
    <property type="entry name" value="RluA_PseudoU_synthase"/>
</dbReference>
<evidence type="ECO:0000256" key="3">
    <source>
        <dbReference type="PIRSR" id="PIRSR606225-1"/>
    </source>
</evidence>
<dbReference type="InterPro" id="IPR006145">
    <property type="entry name" value="PsdUridine_synth_RsuA/RluA"/>
</dbReference>
<dbReference type="NCBIfam" id="TIGR00005">
    <property type="entry name" value="rluA_subfam"/>
    <property type="match status" value="1"/>
</dbReference>
<gene>
    <name evidence="6" type="ORF">SAMN02746011_00044</name>
</gene>
<dbReference type="PROSITE" id="PS01129">
    <property type="entry name" value="PSI_RLU"/>
    <property type="match status" value="1"/>
</dbReference>
<dbReference type="Proteomes" id="UP000189941">
    <property type="component" value="Unassembled WGS sequence"/>
</dbReference>
<dbReference type="GO" id="GO:0009982">
    <property type="term" value="F:pseudouridine synthase activity"/>
    <property type="evidence" value="ECO:0007669"/>
    <property type="project" value="InterPro"/>
</dbReference>
<proteinExistence type="inferred from homology"/>
<dbReference type="AlphaFoldDB" id="A0A1T4JJS5"/>
<organism evidence="6 7">
    <name type="scientific">Globicatella sulfidifaciens DSM 15739</name>
    <dbReference type="NCBI Taxonomy" id="1121925"/>
    <lineage>
        <taxon>Bacteria</taxon>
        <taxon>Bacillati</taxon>
        <taxon>Bacillota</taxon>
        <taxon>Bacilli</taxon>
        <taxon>Lactobacillales</taxon>
        <taxon>Aerococcaceae</taxon>
        <taxon>Globicatella</taxon>
    </lineage>
</organism>
<dbReference type="STRING" id="1121925.SAMN02746011_00044"/>
<keyword evidence="4" id="KW-0413">Isomerase</keyword>
<dbReference type="OrthoDB" id="9807829at2"/>
<evidence type="ECO:0000313" key="6">
    <source>
        <dbReference type="EMBL" id="SJZ30415.1"/>
    </source>
</evidence>
<dbReference type="GO" id="GO:0003723">
    <property type="term" value="F:RNA binding"/>
    <property type="evidence" value="ECO:0007669"/>
    <property type="project" value="InterPro"/>
</dbReference>
<comment type="function">
    <text evidence="4">Responsible for synthesis of pseudouridine from uracil.</text>
</comment>
<dbReference type="EMBL" id="FUWO01000001">
    <property type="protein sequence ID" value="SJZ30415.1"/>
    <property type="molecule type" value="Genomic_DNA"/>
</dbReference>
<name>A0A1T4JJS5_9LACT</name>
<evidence type="ECO:0000259" key="5">
    <source>
        <dbReference type="Pfam" id="PF00849"/>
    </source>
</evidence>
<comment type="similarity">
    <text evidence="2 4">Belongs to the pseudouridine synthase RluA family.</text>
</comment>
<dbReference type="SUPFAM" id="SSF55120">
    <property type="entry name" value="Pseudouridine synthase"/>
    <property type="match status" value="1"/>
</dbReference>
<dbReference type="InterPro" id="IPR006225">
    <property type="entry name" value="PsdUridine_synth_RluC/D"/>
</dbReference>
<dbReference type="InterPro" id="IPR020103">
    <property type="entry name" value="PsdUridine_synth_cat_dom_sf"/>
</dbReference>
<dbReference type="InterPro" id="IPR006224">
    <property type="entry name" value="PsdUridine_synth_RluA-like_CS"/>
</dbReference>
<accession>A0A1T4JJS5</accession>
<dbReference type="PANTHER" id="PTHR21600:SF35">
    <property type="entry name" value="PSEUDOURIDINE SYNTHASE"/>
    <property type="match status" value="1"/>
</dbReference>
<evidence type="ECO:0000256" key="1">
    <source>
        <dbReference type="ARBA" id="ARBA00000073"/>
    </source>
</evidence>
<evidence type="ECO:0000256" key="2">
    <source>
        <dbReference type="ARBA" id="ARBA00010876"/>
    </source>
</evidence>
<dbReference type="RefSeq" id="WP_078754934.1">
    <property type="nucleotide sequence ID" value="NZ_FUWO01000001.1"/>
</dbReference>
<sequence length="303" mass="34716">MEFKFISELTEPMQIKYFLHHLELPRGFTTAVKFNGEILLNDQPVSVRAMINPGDELIMVAPDEKGHDTVIPSFEPIEIVYEDRDLLVVNKPADVVSIPSIKDPDSAMANRIKGYYVAQDYHNQVIHIVTRLDRDTTGLMLIAKHRLAHALMDRQIQNGQIHKYYQALTTKTNWQNLHGIIDAPIARNDQSLITRVVNPSGKSAQTEYWVQEQFQHSSLLKLQLHTGRTHQIRVHLTHVGGPLIGDDLYGGPLTKILDRQALHCAELHFFQPFTGEPLKIQQPLPDDMRQWILKETTFKIENQ</sequence>
<dbReference type="PANTHER" id="PTHR21600">
    <property type="entry name" value="MITOCHONDRIAL RNA PSEUDOURIDINE SYNTHASE"/>
    <property type="match status" value="1"/>
</dbReference>
<dbReference type="GO" id="GO:0000455">
    <property type="term" value="P:enzyme-directed rRNA pseudouridine synthesis"/>
    <property type="evidence" value="ECO:0007669"/>
    <property type="project" value="TreeGrafter"/>
</dbReference>
<dbReference type="Pfam" id="PF00849">
    <property type="entry name" value="PseudoU_synth_2"/>
    <property type="match status" value="1"/>
</dbReference>
<evidence type="ECO:0000256" key="4">
    <source>
        <dbReference type="RuleBase" id="RU362028"/>
    </source>
</evidence>
<dbReference type="CDD" id="cd02869">
    <property type="entry name" value="PseudoU_synth_RluA_like"/>
    <property type="match status" value="1"/>
</dbReference>
<evidence type="ECO:0000313" key="7">
    <source>
        <dbReference type="Proteomes" id="UP000189941"/>
    </source>
</evidence>
<dbReference type="EC" id="5.4.99.-" evidence="4"/>
<comment type="catalytic activity">
    <reaction evidence="1 4">
        <text>a uridine in RNA = a pseudouridine in RNA</text>
        <dbReference type="Rhea" id="RHEA:48348"/>
        <dbReference type="Rhea" id="RHEA-COMP:12068"/>
        <dbReference type="Rhea" id="RHEA-COMP:12069"/>
        <dbReference type="ChEBI" id="CHEBI:65314"/>
        <dbReference type="ChEBI" id="CHEBI:65315"/>
    </reaction>
</comment>
<keyword evidence="7" id="KW-1185">Reference proteome</keyword>
<dbReference type="GO" id="GO:0140098">
    <property type="term" value="F:catalytic activity, acting on RNA"/>
    <property type="evidence" value="ECO:0007669"/>
    <property type="project" value="UniProtKB-ARBA"/>
</dbReference>
<feature type="active site" evidence="3">
    <location>
        <position position="133"/>
    </location>
</feature>
<feature type="domain" description="Pseudouridine synthase RsuA/RluA-like" evidence="5">
    <location>
        <begin position="85"/>
        <end position="238"/>
    </location>
</feature>
<reference evidence="7" key="1">
    <citation type="submission" date="2017-02" db="EMBL/GenBank/DDBJ databases">
        <authorList>
            <person name="Varghese N."/>
            <person name="Submissions S."/>
        </authorList>
    </citation>
    <scope>NUCLEOTIDE SEQUENCE [LARGE SCALE GENOMIC DNA]</scope>
    <source>
        <strain evidence="7">DSM 15739</strain>
    </source>
</reference>